<dbReference type="Gene3D" id="3.20.19.10">
    <property type="entry name" value="Aconitase, domain 4"/>
    <property type="match status" value="1"/>
</dbReference>
<evidence type="ECO:0000256" key="5">
    <source>
        <dbReference type="ARBA" id="ARBA00023004"/>
    </source>
</evidence>
<evidence type="ECO:0000256" key="1">
    <source>
        <dbReference type="ARBA" id="ARBA00001966"/>
    </source>
</evidence>
<evidence type="ECO:0000259" key="11">
    <source>
        <dbReference type="Pfam" id="PF00694"/>
    </source>
</evidence>
<dbReference type="PRINTS" id="PR00415">
    <property type="entry name" value="ACONITASE"/>
</dbReference>
<dbReference type="GO" id="GO:0006099">
    <property type="term" value="P:tricarboxylic acid cycle"/>
    <property type="evidence" value="ECO:0007669"/>
    <property type="project" value="UniProtKB-UniPathway"/>
</dbReference>
<keyword evidence="5 9" id="KW-0408">Iron</keyword>
<dbReference type="EMBL" id="SMGG01000005">
    <property type="protein sequence ID" value="TCK59788.1"/>
    <property type="molecule type" value="Genomic_DNA"/>
</dbReference>
<evidence type="ECO:0000256" key="7">
    <source>
        <dbReference type="ARBA" id="ARBA00023239"/>
    </source>
</evidence>
<name>A0A4R1K6D0_9BACT</name>
<keyword evidence="7 9" id="KW-0456">Lyase</keyword>
<dbReference type="FunFam" id="3.20.19.10:FF:000001">
    <property type="entry name" value="Aconitate hydratase"/>
    <property type="match status" value="1"/>
</dbReference>
<keyword evidence="13" id="KW-1185">Reference proteome</keyword>
<accession>A0A4R1K6D0</accession>
<dbReference type="EC" id="4.2.1.3" evidence="9"/>
<dbReference type="RefSeq" id="WP_132873947.1">
    <property type="nucleotide sequence ID" value="NZ_SMGG01000005.1"/>
</dbReference>
<dbReference type="PROSITE" id="PS01244">
    <property type="entry name" value="ACONITASE_2"/>
    <property type="match status" value="1"/>
</dbReference>
<comment type="cofactor">
    <cofactor evidence="1">
        <name>[4Fe-4S] cluster</name>
        <dbReference type="ChEBI" id="CHEBI:49883"/>
    </cofactor>
</comment>
<keyword evidence="9" id="KW-0004">4Fe-4S</keyword>
<dbReference type="SUPFAM" id="SSF52016">
    <property type="entry name" value="LeuD/IlvD-like"/>
    <property type="match status" value="1"/>
</dbReference>
<dbReference type="UniPathway" id="UPA00223">
    <property type="reaction ID" value="UER00718"/>
</dbReference>
<dbReference type="CDD" id="cd01586">
    <property type="entry name" value="AcnA_IRP"/>
    <property type="match status" value="1"/>
</dbReference>
<dbReference type="Pfam" id="PF00694">
    <property type="entry name" value="Aconitase_C"/>
    <property type="match status" value="1"/>
</dbReference>
<dbReference type="Gene3D" id="6.10.190.10">
    <property type="match status" value="1"/>
</dbReference>
<evidence type="ECO:0000259" key="10">
    <source>
        <dbReference type="Pfam" id="PF00330"/>
    </source>
</evidence>
<comment type="similarity">
    <text evidence="3 9">Belongs to the aconitase/IPM isomerase family.</text>
</comment>
<dbReference type="InterPro" id="IPR000573">
    <property type="entry name" value="AconitaseA/IPMdHydase_ssu_swvl"/>
</dbReference>
<dbReference type="AlphaFoldDB" id="A0A4R1K6D0"/>
<dbReference type="InterPro" id="IPR006249">
    <property type="entry name" value="Aconitase/IRP2"/>
</dbReference>
<dbReference type="CDD" id="cd01580">
    <property type="entry name" value="AcnA_IRP_Swivel"/>
    <property type="match status" value="1"/>
</dbReference>
<reference evidence="12 13" key="1">
    <citation type="submission" date="2019-03" db="EMBL/GenBank/DDBJ databases">
        <title>Genomic Encyclopedia of Type Strains, Phase IV (KMG-IV): sequencing the most valuable type-strain genomes for metagenomic binning, comparative biology and taxonomic classification.</title>
        <authorList>
            <person name="Goeker M."/>
        </authorList>
    </citation>
    <scope>NUCLEOTIDE SEQUENCE [LARGE SCALE GENOMIC DNA]</scope>
    <source>
        <strain evidence="12 13">DSM 24984</strain>
    </source>
</reference>
<dbReference type="InterPro" id="IPR036008">
    <property type="entry name" value="Aconitase_4Fe-4S_dom"/>
</dbReference>
<dbReference type="SUPFAM" id="SSF53732">
    <property type="entry name" value="Aconitase iron-sulfur domain"/>
    <property type="match status" value="1"/>
</dbReference>
<dbReference type="InterPro" id="IPR015928">
    <property type="entry name" value="Aconitase/3IPM_dehydase_swvl"/>
</dbReference>
<keyword evidence="6 9" id="KW-0411">Iron-sulfur</keyword>
<dbReference type="GO" id="GO:0051539">
    <property type="term" value="F:4 iron, 4 sulfur cluster binding"/>
    <property type="evidence" value="ECO:0007669"/>
    <property type="project" value="UniProtKB-KW"/>
</dbReference>
<evidence type="ECO:0000256" key="9">
    <source>
        <dbReference type="RuleBase" id="RU361275"/>
    </source>
</evidence>
<feature type="domain" description="Aconitase/3-isopropylmalate dehydratase large subunit alpha/beta/alpha" evidence="10">
    <location>
        <begin position="76"/>
        <end position="551"/>
    </location>
</feature>
<evidence type="ECO:0000256" key="4">
    <source>
        <dbReference type="ARBA" id="ARBA00022723"/>
    </source>
</evidence>
<dbReference type="Pfam" id="PF00330">
    <property type="entry name" value="Aconitase"/>
    <property type="match status" value="1"/>
</dbReference>
<comment type="pathway">
    <text evidence="2">Carbohydrate metabolism; tricarboxylic acid cycle; isocitrate from oxaloacetate: step 2/2.</text>
</comment>
<keyword evidence="4" id="KW-0479">Metal-binding</keyword>
<dbReference type="OrthoDB" id="9764318at2"/>
<evidence type="ECO:0000313" key="13">
    <source>
        <dbReference type="Proteomes" id="UP000294614"/>
    </source>
</evidence>
<feature type="domain" description="Aconitase A/isopropylmalate dehydratase small subunit swivel" evidence="11">
    <location>
        <begin position="681"/>
        <end position="808"/>
    </location>
</feature>
<organism evidence="12 13">
    <name type="scientific">Seleniivibrio woodruffii</name>
    <dbReference type="NCBI Taxonomy" id="1078050"/>
    <lineage>
        <taxon>Bacteria</taxon>
        <taxon>Pseudomonadati</taxon>
        <taxon>Deferribacterota</taxon>
        <taxon>Deferribacteres</taxon>
        <taxon>Deferribacterales</taxon>
        <taxon>Geovibrionaceae</taxon>
        <taxon>Seleniivibrio</taxon>
    </lineage>
</organism>
<evidence type="ECO:0000256" key="2">
    <source>
        <dbReference type="ARBA" id="ARBA00004717"/>
    </source>
</evidence>
<dbReference type="PROSITE" id="PS00450">
    <property type="entry name" value="ACONITASE_1"/>
    <property type="match status" value="1"/>
</dbReference>
<evidence type="ECO:0000256" key="8">
    <source>
        <dbReference type="ARBA" id="ARBA00023501"/>
    </source>
</evidence>
<dbReference type="InterPro" id="IPR015931">
    <property type="entry name" value="Acnase/IPM_dHydase_lsu_aba_1/3"/>
</dbReference>
<dbReference type="FunFam" id="3.30.499.10:FF:000002">
    <property type="entry name" value="Aconitate hydratase"/>
    <property type="match status" value="1"/>
</dbReference>
<dbReference type="InterPro" id="IPR001030">
    <property type="entry name" value="Acoase/IPM_deHydtase_lsu_aba"/>
</dbReference>
<dbReference type="NCBIfam" id="NF006757">
    <property type="entry name" value="PRK09277.1"/>
    <property type="match status" value="1"/>
</dbReference>
<evidence type="ECO:0000313" key="12">
    <source>
        <dbReference type="EMBL" id="TCK59788.1"/>
    </source>
</evidence>
<gene>
    <name evidence="12" type="ORF">C8D98_1955</name>
</gene>
<dbReference type="NCBIfam" id="TIGR01341">
    <property type="entry name" value="aconitase_1"/>
    <property type="match status" value="1"/>
</dbReference>
<dbReference type="NCBIfam" id="NF009520">
    <property type="entry name" value="PRK12881.1"/>
    <property type="match status" value="1"/>
</dbReference>
<proteinExistence type="inferred from homology"/>
<dbReference type="GO" id="GO:0046872">
    <property type="term" value="F:metal ion binding"/>
    <property type="evidence" value="ECO:0007669"/>
    <property type="project" value="UniProtKB-KW"/>
</dbReference>
<dbReference type="GO" id="GO:0003994">
    <property type="term" value="F:aconitate hydratase activity"/>
    <property type="evidence" value="ECO:0007669"/>
    <property type="project" value="UniProtKB-EC"/>
</dbReference>
<dbReference type="InterPro" id="IPR018136">
    <property type="entry name" value="Aconitase_4Fe-4S_BS"/>
</dbReference>
<sequence length="881" mass="97357">MNREQFRSHFEFGGKIYAYYDLKKVRDAGVADIAKLPFSIRVLLENLVRNFDGKVVKEDAVKELGQWKKSYAVPYEIPYHPARVIMQDYTGVPGVVDLAAMRDALVEKGKDASFINPLVPVDLIVDHSVQVDYYGTADALDKNVKLEYERNGERYAFLKWAQASFNNMRIVPPKSGICHQVNLEYLGQVVLKGEVHGEMTAYCDTLVGTDSHTTMINAIGVMGWGVGGIEAEAVMLGQPYYMPIPEVIGLRLTGKIAEGITGTDVVLSITELLRKAKVVEKFVEVYGPGLKSLTLPDRATISNMSPEFGSTMGFFAVDDETLRYLRNTNRADVADFVENYTKANLLFNDYSQEPEYTQVLELDLSTVKKCIAGPKKPHQHVPLDAVKETVAKEVAAPRTVEVELDGKKVTLRESDVVIAAITSCTNTSNPYVMIGAGLVAKKAVELGLTIKPYVKTSLAPGSQVVTDYLREAGVDVYFDKLGFNLAAYGCTTCIGNAGPLRPELEKAVKENKLNVASVLSGNRNFEARIHPQVRQNYLASPMLVVVYALAGTMDIDLYKDPIGKSKDGKDVFMKDVFPSNDEIWALVNKCVSNEQYKKRYSEILDGDENWRALPTVKGSIYDWEAKSTYIRRPPFFENFSLTPVAPTDIKGAKPLCLLGDTITTDHISPAGSIPADYPAGRYLQENGVKPVDFNSYGARRGNHEVMMRGTLANVRIANKLAEPKEGGFTKHMPDGEDMYIYDAAMKYIKEGVPTVILGGKEYGSGSSRDWAAKGTVLLGVKAVITESFERIHRSNLAGMGVLPLVFKNGESWKSLGLDGTETYDIVGVDKVSPRCTLAVTAKKPDGKEIKFDVMCRLDTEIEIEYFKHGGILPYVLRNMAK</sequence>
<evidence type="ECO:0000256" key="6">
    <source>
        <dbReference type="ARBA" id="ARBA00023014"/>
    </source>
</evidence>
<dbReference type="Proteomes" id="UP000294614">
    <property type="component" value="Unassembled WGS sequence"/>
</dbReference>
<comment type="catalytic activity">
    <reaction evidence="8 9">
        <text>citrate = D-threo-isocitrate</text>
        <dbReference type="Rhea" id="RHEA:10336"/>
        <dbReference type="ChEBI" id="CHEBI:15562"/>
        <dbReference type="ChEBI" id="CHEBI:16947"/>
        <dbReference type="EC" id="4.2.1.3"/>
    </reaction>
</comment>
<protein>
    <recommendedName>
        <fullName evidence="9">Aconitate hydratase</fullName>
        <shortName evidence="9">Aconitase</shortName>
        <ecNumber evidence="9">4.2.1.3</ecNumber>
    </recommendedName>
</protein>
<evidence type="ECO:0000256" key="3">
    <source>
        <dbReference type="ARBA" id="ARBA00007185"/>
    </source>
</evidence>
<dbReference type="InterPro" id="IPR044137">
    <property type="entry name" value="AcnA_IRP_Swivel"/>
</dbReference>
<dbReference type="Gene3D" id="3.30.499.10">
    <property type="entry name" value="Aconitase, domain 3"/>
    <property type="match status" value="2"/>
</dbReference>
<comment type="caution">
    <text evidence="12">The sequence shown here is derived from an EMBL/GenBank/DDBJ whole genome shotgun (WGS) entry which is preliminary data.</text>
</comment>
<comment type="function">
    <text evidence="9">Catalyzes the isomerization of citrate to isocitrate via cis-aconitate.</text>
</comment>
<dbReference type="PANTHER" id="PTHR11670">
    <property type="entry name" value="ACONITASE/IRON-RESPONSIVE ELEMENT FAMILY MEMBER"/>
    <property type="match status" value="1"/>
</dbReference>